<proteinExistence type="predicted"/>
<dbReference type="EMBL" id="ACKQ02000007">
    <property type="protein sequence ID" value="EFK35991.1"/>
    <property type="molecule type" value="Genomic_DNA"/>
</dbReference>
<organism evidence="2 3">
    <name type="scientific">Chryseobacterium gleum ATCC 35910</name>
    <dbReference type="NCBI Taxonomy" id="525257"/>
    <lineage>
        <taxon>Bacteria</taxon>
        <taxon>Pseudomonadati</taxon>
        <taxon>Bacteroidota</taxon>
        <taxon>Flavobacteriia</taxon>
        <taxon>Flavobacteriales</taxon>
        <taxon>Weeksellaceae</taxon>
        <taxon>Chryseobacterium group</taxon>
        <taxon>Chryseobacterium</taxon>
    </lineage>
</organism>
<comment type="caution">
    <text evidence="2">The sequence shown here is derived from an EMBL/GenBank/DDBJ whole genome shotgun (WGS) entry which is preliminary data.</text>
</comment>
<gene>
    <name evidence="2" type="ORF">HMPREF0204_15060</name>
</gene>
<protein>
    <recommendedName>
        <fullName evidence="4">DUF4822 domain-containing protein</fullName>
    </recommendedName>
</protein>
<feature type="signal peptide" evidence="1">
    <location>
        <begin position="1"/>
        <end position="26"/>
    </location>
</feature>
<feature type="chain" id="PRO_5046137540" description="DUF4822 domain-containing protein" evidence="1">
    <location>
        <begin position="27"/>
        <end position="163"/>
    </location>
</feature>
<evidence type="ECO:0008006" key="4">
    <source>
        <dbReference type="Google" id="ProtNLM"/>
    </source>
</evidence>
<keyword evidence="1" id="KW-0732">Signal</keyword>
<keyword evidence="3" id="KW-1185">Reference proteome</keyword>
<name>A0ABN0ASE8_CHRGE</name>
<reference evidence="2" key="1">
    <citation type="submission" date="2010-06" db="EMBL/GenBank/DDBJ databases">
        <authorList>
            <person name="Muzny D."/>
            <person name="Qin X."/>
            <person name="Buhay C."/>
            <person name="Dugan-Rocha S."/>
            <person name="Ding Y."/>
            <person name="Chen G."/>
            <person name="Hawes A."/>
            <person name="Holder M."/>
            <person name="Jhangiani S."/>
            <person name="Johnson A."/>
            <person name="Khan Z."/>
            <person name="Li Z."/>
            <person name="Liu W."/>
            <person name="Liu X."/>
            <person name="Perez L."/>
            <person name="Shen H."/>
            <person name="Wang Q."/>
            <person name="Watt J."/>
            <person name="Xi L."/>
            <person name="Xin Y."/>
            <person name="Zhou J."/>
            <person name="Deng J."/>
            <person name="Jiang H."/>
            <person name="Liu Y."/>
            <person name="Qu J."/>
            <person name="Song X.-Z."/>
            <person name="Zhang L."/>
            <person name="Villasana D."/>
            <person name="Johnson A."/>
            <person name="Liu J."/>
            <person name="Liyanage D."/>
            <person name="Lorensuhewa L."/>
            <person name="Robinson T."/>
            <person name="Song A."/>
            <person name="Song B.-B."/>
            <person name="Dinh H."/>
            <person name="Thornton R."/>
            <person name="Coyle M."/>
            <person name="Francisco L."/>
            <person name="Jackson L."/>
            <person name="Javaid M."/>
            <person name="Korchina V."/>
            <person name="Kovar C."/>
            <person name="Mata R."/>
            <person name="Mathew T."/>
            <person name="Ngo R."/>
            <person name="Nguyen L."/>
            <person name="Nguyen N."/>
            <person name="Okwuonu G."/>
            <person name="Ongeri F."/>
            <person name="Pham C."/>
            <person name="Simmons D."/>
            <person name="Wilczek-Boney K."/>
            <person name="Hale W."/>
            <person name="Jakkamsetti A."/>
            <person name="Pham P."/>
            <person name="Ruth R."/>
            <person name="San Lucas F."/>
            <person name="Warren J."/>
            <person name="Zhang J."/>
            <person name="Zhao Z."/>
            <person name="Zhou C."/>
            <person name="Zhu D."/>
            <person name="Lee S."/>
            <person name="Bess C."/>
            <person name="Blankenburg K."/>
            <person name="Forbes L."/>
            <person name="Fu Q."/>
            <person name="Gubbala S."/>
            <person name="Hirani K."/>
            <person name="Jayaseelan J.C."/>
            <person name="Lara F."/>
            <person name="Munidasa M."/>
            <person name="Palculict T."/>
            <person name="Patil S."/>
            <person name="Pu L.-L."/>
            <person name="Saada N."/>
            <person name="Tang L."/>
            <person name="Weissenberger G."/>
            <person name="Zhu Y."/>
            <person name="Hemphill L."/>
            <person name="Shang Y."/>
            <person name="Youmans B."/>
            <person name="Ayvaz T."/>
            <person name="Ross M."/>
            <person name="Santibanez J."/>
            <person name="Aqrawi P."/>
            <person name="Gross S."/>
            <person name="Joshi V."/>
            <person name="Fowler G."/>
            <person name="Nazareth L."/>
            <person name="Reid J."/>
            <person name="Worley K."/>
            <person name="Petrosino J."/>
            <person name="Highlander S."/>
            <person name="Gibbs R."/>
        </authorList>
    </citation>
    <scope>NUCLEOTIDE SEQUENCE [LARGE SCALE GENOMIC DNA]</scope>
    <source>
        <strain evidence="2">ATCC 35910</strain>
    </source>
</reference>
<accession>A0ABN0ASE8</accession>
<dbReference type="Proteomes" id="UP000002969">
    <property type="component" value="Unassembled WGS sequence"/>
</dbReference>
<sequence length="163" mass="17767">MGDKIVKMKSLSIACAVIFMSCAATSSQKNADSQHDAELIVSQSQGGAAQAGFRIIKEETDFRNTIKGSFGIIGPEGDGSYIKYPQFPKNKKVVLYNLGTFRSGSHTIDEIKSVSVKNKILYVEVPAGAPSGGMEIQVISNPWFIFTVPSDYQFNSVELKYSK</sequence>
<evidence type="ECO:0000256" key="1">
    <source>
        <dbReference type="SAM" id="SignalP"/>
    </source>
</evidence>
<dbReference type="PROSITE" id="PS51257">
    <property type="entry name" value="PROKAR_LIPOPROTEIN"/>
    <property type="match status" value="1"/>
</dbReference>
<evidence type="ECO:0000313" key="2">
    <source>
        <dbReference type="EMBL" id="EFK35991.1"/>
    </source>
</evidence>
<evidence type="ECO:0000313" key="3">
    <source>
        <dbReference type="Proteomes" id="UP000002969"/>
    </source>
</evidence>